<feature type="region of interest" description="Disordered" evidence="1">
    <location>
        <begin position="1"/>
        <end position="117"/>
    </location>
</feature>
<accession>A0AAV9RFL5</accession>
<dbReference type="AlphaFoldDB" id="A0AAV9RFL5"/>
<dbReference type="EMBL" id="JAHHUM010001968">
    <property type="protein sequence ID" value="KAK5607756.1"/>
    <property type="molecule type" value="Genomic_DNA"/>
</dbReference>
<evidence type="ECO:0000313" key="3">
    <source>
        <dbReference type="Proteomes" id="UP001311232"/>
    </source>
</evidence>
<dbReference type="Proteomes" id="UP001311232">
    <property type="component" value="Unassembled WGS sequence"/>
</dbReference>
<proteinExistence type="predicted"/>
<organism evidence="2 3">
    <name type="scientific">Crenichthys baileyi</name>
    <name type="common">White River springfish</name>
    <dbReference type="NCBI Taxonomy" id="28760"/>
    <lineage>
        <taxon>Eukaryota</taxon>
        <taxon>Metazoa</taxon>
        <taxon>Chordata</taxon>
        <taxon>Craniata</taxon>
        <taxon>Vertebrata</taxon>
        <taxon>Euteleostomi</taxon>
        <taxon>Actinopterygii</taxon>
        <taxon>Neopterygii</taxon>
        <taxon>Teleostei</taxon>
        <taxon>Neoteleostei</taxon>
        <taxon>Acanthomorphata</taxon>
        <taxon>Ovalentaria</taxon>
        <taxon>Atherinomorphae</taxon>
        <taxon>Cyprinodontiformes</taxon>
        <taxon>Goodeidae</taxon>
        <taxon>Crenichthys</taxon>
    </lineage>
</organism>
<gene>
    <name evidence="2" type="ORF">CRENBAI_012474</name>
</gene>
<keyword evidence="3" id="KW-1185">Reference proteome</keyword>
<sequence>MFSEKTSLPQAPLLHPTTDHTTCCDGKTRAPHNAIPASAHKHKKADTTKPHTQNGPPNPTPRWVQLTWQAIPGHLHAPGADGPHHAPTTTQRNHINITATTAQGETTISSAPLSPLS</sequence>
<comment type="caution">
    <text evidence="2">The sequence shown here is derived from an EMBL/GenBank/DDBJ whole genome shotgun (WGS) entry which is preliminary data.</text>
</comment>
<reference evidence="2 3" key="1">
    <citation type="submission" date="2021-06" db="EMBL/GenBank/DDBJ databases">
        <authorList>
            <person name="Palmer J.M."/>
        </authorList>
    </citation>
    <scope>NUCLEOTIDE SEQUENCE [LARGE SCALE GENOMIC DNA]</scope>
    <source>
        <strain evidence="2 3">MEX-2019</strain>
        <tissue evidence="2">Muscle</tissue>
    </source>
</reference>
<name>A0AAV9RFL5_9TELE</name>
<feature type="compositionally biased region" description="Polar residues" evidence="1">
    <location>
        <begin position="87"/>
        <end position="117"/>
    </location>
</feature>
<evidence type="ECO:0000256" key="1">
    <source>
        <dbReference type="SAM" id="MobiDB-lite"/>
    </source>
</evidence>
<protein>
    <submittedName>
        <fullName evidence="2">Uncharacterized protein</fullName>
    </submittedName>
</protein>
<evidence type="ECO:0000313" key="2">
    <source>
        <dbReference type="EMBL" id="KAK5607756.1"/>
    </source>
</evidence>